<protein>
    <submittedName>
        <fullName evidence="2">Uncharacterized protein</fullName>
    </submittedName>
</protein>
<reference evidence="2 3" key="1">
    <citation type="submission" date="2023-07" db="EMBL/GenBank/DDBJ databases">
        <title>Sorghum-associated microbial communities from plants grown in Nebraska, USA.</title>
        <authorList>
            <person name="Schachtman D."/>
        </authorList>
    </citation>
    <scope>NUCLEOTIDE SEQUENCE [LARGE SCALE GENOMIC DNA]</scope>
    <source>
        <strain evidence="2 3">2980</strain>
    </source>
</reference>
<accession>A0ABU1SHK9</accession>
<evidence type="ECO:0000256" key="1">
    <source>
        <dbReference type="SAM" id="Coils"/>
    </source>
</evidence>
<feature type="coiled-coil region" evidence="1">
    <location>
        <begin position="11"/>
        <end position="41"/>
    </location>
</feature>
<evidence type="ECO:0000313" key="3">
    <source>
        <dbReference type="Proteomes" id="UP001259347"/>
    </source>
</evidence>
<keyword evidence="3" id="KW-1185">Reference proteome</keyword>
<dbReference type="RefSeq" id="WP_310022335.1">
    <property type="nucleotide sequence ID" value="NZ_JAVDUM010000014.1"/>
</dbReference>
<dbReference type="EMBL" id="JAVDUM010000014">
    <property type="protein sequence ID" value="MDR6868478.1"/>
    <property type="molecule type" value="Genomic_DNA"/>
</dbReference>
<proteinExistence type="predicted"/>
<name>A0ABU1SHK9_9MICO</name>
<sequence length="155" mass="17187">MSATNDPADLKEKLAHARERLEAANDAMRAADQKNDAATAMGGGIPGFGASGSQRAARQVRTALGSAHRAWKEASERVEKWSYRVKRLEVRIAEIERPRLTREDVLGATLIHEALAVALRVYPERHHVHMRGVYADAYERGYRAAADRPDGSTER</sequence>
<gene>
    <name evidence="2" type="ORF">J2Y69_003094</name>
</gene>
<comment type="caution">
    <text evidence="2">The sequence shown here is derived from an EMBL/GenBank/DDBJ whole genome shotgun (WGS) entry which is preliminary data.</text>
</comment>
<dbReference type="Proteomes" id="UP001259347">
    <property type="component" value="Unassembled WGS sequence"/>
</dbReference>
<evidence type="ECO:0000313" key="2">
    <source>
        <dbReference type="EMBL" id="MDR6868478.1"/>
    </source>
</evidence>
<organism evidence="2 3">
    <name type="scientific">Microbacterium resistens</name>
    <dbReference type="NCBI Taxonomy" id="156977"/>
    <lineage>
        <taxon>Bacteria</taxon>
        <taxon>Bacillati</taxon>
        <taxon>Actinomycetota</taxon>
        <taxon>Actinomycetes</taxon>
        <taxon>Micrococcales</taxon>
        <taxon>Microbacteriaceae</taxon>
        <taxon>Microbacterium</taxon>
    </lineage>
</organism>
<keyword evidence="1" id="KW-0175">Coiled coil</keyword>